<organism evidence="12 13">
    <name type="scientific">Cichlidogyrus casuarinus</name>
    <dbReference type="NCBI Taxonomy" id="1844966"/>
    <lineage>
        <taxon>Eukaryota</taxon>
        <taxon>Metazoa</taxon>
        <taxon>Spiralia</taxon>
        <taxon>Lophotrochozoa</taxon>
        <taxon>Platyhelminthes</taxon>
        <taxon>Monogenea</taxon>
        <taxon>Monopisthocotylea</taxon>
        <taxon>Dactylogyridea</taxon>
        <taxon>Ancyrocephalidae</taxon>
        <taxon>Cichlidogyrus</taxon>
    </lineage>
</organism>
<dbReference type="PROSITE" id="PS51193">
    <property type="entry name" value="HELICASE_ATP_BIND_2"/>
    <property type="match status" value="1"/>
</dbReference>
<comment type="caution">
    <text evidence="12">The sequence shown here is derived from an EMBL/GenBank/DDBJ whole genome shotgun (WGS) entry which is preliminary data.</text>
</comment>
<feature type="domain" description="Helicase ATP-binding" evidence="11">
    <location>
        <begin position="14"/>
        <end position="312"/>
    </location>
</feature>
<evidence type="ECO:0000259" key="11">
    <source>
        <dbReference type="PROSITE" id="PS51193"/>
    </source>
</evidence>
<evidence type="ECO:0000256" key="5">
    <source>
        <dbReference type="ARBA" id="ARBA00022806"/>
    </source>
</evidence>
<dbReference type="InterPro" id="IPR006555">
    <property type="entry name" value="ATP-dep_Helicase_C"/>
</dbReference>
<keyword evidence="13" id="KW-1185">Reference proteome</keyword>
<dbReference type="EMBL" id="JBJKFK010001969">
    <property type="protein sequence ID" value="KAL3311889.1"/>
    <property type="molecule type" value="Genomic_DNA"/>
</dbReference>
<dbReference type="SUPFAM" id="SSF52540">
    <property type="entry name" value="P-loop containing nucleoside triphosphate hydrolases"/>
    <property type="match status" value="2"/>
</dbReference>
<dbReference type="Proteomes" id="UP001626550">
    <property type="component" value="Unassembled WGS sequence"/>
</dbReference>
<evidence type="ECO:0000313" key="13">
    <source>
        <dbReference type="Proteomes" id="UP001626550"/>
    </source>
</evidence>
<dbReference type="InterPro" id="IPR010614">
    <property type="entry name" value="RAD3-like_helicase_DEAD"/>
</dbReference>
<dbReference type="InterPro" id="IPR013020">
    <property type="entry name" value="Rad3/Chl1-like"/>
</dbReference>
<dbReference type="Pfam" id="PF13307">
    <property type="entry name" value="Helicase_C_2"/>
    <property type="match status" value="1"/>
</dbReference>
<protein>
    <submittedName>
        <fullName evidence="12">Fanconi anemia group J protein</fullName>
    </submittedName>
</protein>
<dbReference type="GO" id="GO:0006974">
    <property type="term" value="P:DNA damage response"/>
    <property type="evidence" value="ECO:0007669"/>
    <property type="project" value="UniProtKB-ARBA"/>
</dbReference>
<dbReference type="InterPro" id="IPR027417">
    <property type="entry name" value="P-loop_NTPase"/>
</dbReference>
<evidence type="ECO:0000256" key="2">
    <source>
        <dbReference type="ARBA" id="ARBA00022723"/>
    </source>
</evidence>
<keyword evidence="2" id="KW-0479">Metal-binding</keyword>
<keyword evidence="4" id="KW-0378">Hydrolase</keyword>
<dbReference type="Gene3D" id="3.40.50.300">
    <property type="entry name" value="P-loop containing nucleotide triphosphate hydrolases"/>
    <property type="match status" value="2"/>
</dbReference>
<dbReference type="InterPro" id="IPR014001">
    <property type="entry name" value="Helicase_ATP-bd"/>
</dbReference>
<dbReference type="Pfam" id="PF06733">
    <property type="entry name" value="DEAD_2"/>
    <property type="match status" value="1"/>
</dbReference>
<dbReference type="PANTHER" id="PTHR11472:SF47">
    <property type="entry name" value="FANCONI ANEMIA GROUP J PROTEIN"/>
    <property type="match status" value="1"/>
</dbReference>
<dbReference type="GO" id="GO:0005634">
    <property type="term" value="C:nucleus"/>
    <property type="evidence" value="ECO:0007669"/>
    <property type="project" value="UniProtKB-SubCell"/>
</dbReference>
<keyword evidence="8" id="KW-0411">Iron-sulfur</keyword>
<keyword evidence="3" id="KW-0547">Nucleotide-binding</keyword>
<dbReference type="AlphaFoldDB" id="A0ABD2PX99"/>
<dbReference type="NCBIfam" id="TIGR00604">
    <property type="entry name" value="rad3"/>
    <property type="match status" value="1"/>
</dbReference>
<evidence type="ECO:0000256" key="1">
    <source>
        <dbReference type="ARBA" id="ARBA00004123"/>
    </source>
</evidence>
<dbReference type="SMART" id="SM00491">
    <property type="entry name" value="HELICc2"/>
    <property type="match status" value="1"/>
</dbReference>
<evidence type="ECO:0000256" key="7">
    <source>
        <dbReference type="ARBA" id="ARBA00023004"/>
    </source>
</evidence>
<dbReference type="GO" id="GO:0016787">
    <property type="term" value="F:hydrolase activity"/>
    <property type="evidence" value="ECO:0007669"/>
    <property type="project" value="UniProtKB-KW"/>
</dbReference>
<evidence type="ECO:0000256" key="8">
    <source>
        <dbReference type="ARBA" id="ARBA00023014"/>
    </source>
</evidence>
<comment type="subcellular location">
    <subcellularLocation>
        <location evidence="1">Nucleus</location>
    </subcellularLocation>
</comment>
<evidence type="ECO:0000256" key="6">
    <source>
        <dbReference type="ARBA" id="ARBA00022840"/>
    </source>
</evidence>
<evidence type="ECO:0000256" key="10">
    <source>
        <dbReference type="ARBA" id="ARBA00023242"/>
    </source>
</evidence>
<dbReference type="SMART" id="SM00487">
    <property type="entry name" value="DEXDc"/>
    <property type="match status" value="1"/>
</dbReference>
<dbReference type="CDD" id="cd18788">
    <property type="entry name" value="SF2_C_XPD"/>
    <property type="match status" value="1"/>
</dbReference>
<evidence type="ECO:0000256" key="4">
    <source>
        <dbReference type="ARBA" id="ARBA00022801"/>
    </source>
</evidence>
<sequence>MESTEDENIVNVLDYKVKFPYPKPYPSQRSMMARILSSAKNANHCLIESPTGTGKTLALLCSGLAWLTSEKNCPSFTCESSSADELKKPKLDPECQSINSDKENESVFEEDDTNYCYCTVVPEIKPKLVFCTRTHRQISQVIKELRRTGYDKDITHTILASRNHCCINPKVLKSANITDACIQLITTSHCPENRTDKRAKVRDYIWDLEDLVSDLANLHVCPYFYAQGLASTADLVICPYNYLLDPLNTDLNLINSQSIVIIDEAHNIEDAARSAASFEVSEEQLDQLISSFTKLTQYQFEVSACKQLTTMCQSLLAVMENAKIRLVEENAEAEQSQVWTGAEICEFLKHADLGPSTILKYRIVFRNFMSSIERAKQKQESNMSNYLKSGIGSFRVLSGLFTVISFLYRNNMERLNDYRMVLQETTALLPQTKNADLDSWLSKTLPNKVKVTVTLHFWCLDPSIVLTKLADSCRSLVLTSGTLSPLDALQAELGVTFSSRLEATHSLRNDRLLVGLISKGPRGTQLLANYASQNSFTFQDELGALVLDCATQMKECGILCFLPSYSLLSKLVERWKMIGLWQRLIKLKHVMQEPKRMGEFKNWLVEFNAAVDFSRGIENEDTSEFDFATDITGCLAFAVYRGKVSEGLDFPDHYARMVIAVGIPFPAIKNPQVQQKMAFNTAKTKQSSSTEMKPLSGDEWYEAQAFRAYNQALGRCIRHVNDWGCILMVDSRLTRPKNLQNVSKWVSSRSTNYLTWNQFICDLQNFLQCKDN</sequence>
<keyword evidence="6" id="KW-0067">ATP-binding</keyword>
<accession>A0ABD2PX99</accession>
<dbReference type="InterPro" id="IPR045028">
    <property type="entry name" value="DinG/Rad3-like"/>
</dbReference>
<dbReference type="PANTHER" id="PTHR11472">
    <property type="entry name" value="DNA REPAIR DEAD HELICASE RAD3/XP-D SUBFAMILY MEMBER"/>
    <property type="match status" value="1"/>
</dbReference>
<dbReference type="PROSITE" id="PS00690">
    <property type="entry name" value="DEAH_ATP_HELICASE"/>
    <property type="match status" value="1"/>
</dbReference>
<keyword evidence="5" id="KW-0347">Helicase</keyword>
<keyword evidence="9" id="KW-0413">Isomerase</keyword>
<gene>
    <name evidence="12" type="primary">BRIP1</name>
    <name evidence="12" type="ORF">Ciccas_009525</name>
</gene>
<dbReference type="GO" id="GO:0005524">
    <property type="term" value="F:ATP binding"/>
    <property type="evidence" value="ECO:0007669"/>
    <property type="project" value="UniProtKB-KW"/>
</dbReference>
<evidence type="ECO:0000313" key="12">
    <source>
        <dbReference type="EMBL" id="KAL3311889.1"/>
    </source>
</evidence>
<reference evidence="12 13" key="1">
    <citation type="submission" date="2024-11" db="EMBL/GenBank/DDBJ databases">
        <title>Adaptive evolution of stress response genes in parasites aligns with host niche diversity.</title>
        <authorList>
            <person name="Hahn C."/>
            <person name="Resl P."/>
        </authorList>
    </citation>
    <scope>NUCLEOTIDE SEQUENCE [LARGE SCALE GENOMIC DNA]</scope>
    <source>
        <strain evidence="12">EGGRZ-B1_66</strain>
        <tissue evidence="12">Body</tissue>
    </source>
</reference>
<dbReference type="InterPro" id="IPR014013">
    <property type="entry name" value="Helic_SF1/SF2_ATP-bd_DinG/Rad3"/>
</dbReference>
<evidence type="ECO:0000256" key="9">
    <source>
        <dbReference type="ARBA" id="ARBA00023235"/>
    </source>
</evidence>
<proteinExistence type="predicted"/>
<dbReference type="SMART" id="SM00488">
    <property type="entry name" value="DEXDc2"/>
    <property type="match status" value="1"/>
</dbReference>
<keyword evidence="10" id="KW-0539">Nucleus</keyword>
<dbReference type="InterPro" id="IPR002464">
    <property type="entry name" value="DNA/RNA_helicase_DEAH_CS"/>
</dbReference>
<keyword evidence="7" id="KW-0408">Iron</keyword>
<dbReference type="GO" id="GO:0004386">
    <property type="term" value="F:helicase activity"/>
    <property type="evidence" value="ECO:0007669"/>
    <property type="project" value="UniProtKB-KW"/>
</dbReference>
<evidence type="ECO:0000256" key="3">
    <source>
        <dbReference type="ARBA" id="ARBA00022741"/>
    </source>
</evidence>
<dbReference type="GO" id="GO:0046872">
    <property type="term" value="F:metal ion binding"/>
    <property type="evidence" value="ECO:0007669"/>
    <property type="project" value="UniProtKB-KW"/>
</dbReference>
<dbReference type="GO" id="GO:0051536">
    <property type="term" value="F:iron-sulfur cluster binding"/>
    <property type="evidence" value="ECO:0007669"/>
    <property type="project" value="UniProtKB-KW"/>
</dbReference>
<name>A0ABD2PX99_9PLAT</name>
<dbReference type="InterPro" id="IPR006554">
    <property type="entry name" value="Helicase-like_DEXD_c2"/>
</dbReference>